<keyword evidence="4 9" id="KW-0812">Transmembrane</keyword>
<keyword evidence="5" id="KW-0653">Protein transport</keyword>
<keyword evidence="3" id="KW-0813">Transport</keyword>
<evidence type="ECO:0000256" key="4">
    <source>
        <dbReference type="ARBA" id="ARBA00022692"/>
    </source>
</evidence>
<evidence type="ECO:0000256" key="9">
    <source>
        <dbReference type="SAM" id="Phobius"/>
    </source>
</evidence>
<name>A0A9K3LM18_9STRA</name>
<dbReference type="GO" id="GO:0012505">
    <property type="term" value="C:endomembrane system"/>
    <property type="evidence" value="ECO:0007669"/>
    <property type="project" value="UniProtKB-ARBA"/>
</dbReference>
<dbReference type="EMBL" id="JAGRRH010000009">
    <property type="protein sequence ID" value="KAG7364939.1"/>
    <property type="molecule type" value="Genomic_DNA"/>
</dbReference>
<dbReference type="Proteomes" id="UP000693970">
    <property type="component" value="Unassembled WGS sequence"/>
</dbReference>
<reference evidence="11" key="2">
    <citation type="submission" date="2021-04" db="EMBL/GenBank/DDBJ databases">
        <authorList>
            <person name="Podell S."/>
        </authorList>
    </citation>
    <scope>NUCLEOTIDE SEQUENCE</scope>
    <source>
        <strain evidence="11">Hildebrandi</strain>
    </source>
</reference>
<proteinExistence type="inferred from homology"/>
<dbReference type="GO" id="GO:0005737">
    <property type="term" value="C:cytoplasm"/>
    <property type="evidence" value="ECO:0007669"/>
    <property type="project" value="UniProtKB-ARBA"/>
</dbReference>
<reference evidence="11" key="1">
    <citation type="journal article" date="2021" name="Sci. Rep.">
        <title>Diploid genomic architecture of Nitzschia inconspicua, an elite biomass production diatom.</title>
        <authorList>
            <person name="Oliver A."/>
            <person name="Podell S."/>
            <person name="Pinowska A."/>
            <person name="Traller J.C."/>
            <person name="Smith S.R."/>
            <person name="McClure R."/>
            <person name="Beliaev A."/>
            <person name="Bohutskyi P."/>
            <person name="Hill E.A."/>
            <person name="Rabines A."/>
            <person name="Zheng H."/>
            <person name="Allen L.Z."/>
            <person name="Kuo A."/>
            <person name="Grigoriev I.V."/>
            <person name="Allen A.E."/>
            <person name="Hazlebeck D."/>
            <person name="Allen E.E."/>
        </authorList>
    </citation>
    <scope>NUCLEOTIDE SEQUENCE</scope>
    <source>
        <strain evidence="11">Hildebrandi</strain>
    </source>
</reference>
<accession>A0A9K3LM18</accession>
<comment type="caution">
    <text evidence="11">The sequence shown here is derived from an EMBL/GenBank/DDBJ whole genome shotgun (WGS) entry which is preliminary data.</text>
</comment>
<dbReference type="GO" id="GO:0048193">
    <property type="term" value="P:Golgi vesicle transport"/>
    <property type="evidence" value="ECO:0007669"/>
    <property type="project" value="InterPro"/>
</dbReference>
<dbReference type="PROSITE" id="PS50192">
    <property type="entry name" value="T_SNARE"/>
    <property type="match status" value="1"/>
</dbReference>
<gene>
    <name evidence="11" type="ORF">IV203_038142</name>
</gene>
<dbReference type="Pfam" id="PF09177">
    <property type="entry name" value="STX6_10_61_N"/>
    <property type="match status" value="1"/>
</dbReference>
<feature type="coiled-coil region" evidence="8">
    <location>
        <begin position="103"/>
        <end position="137"/>
    </location>
</feature>
<evidence type="ECO:0000256" key="5">
    <source>
        <dbReference type="ARBA" id="ARBA00022927"/>
    </source>
</evidence>
<comment type="similarity">
    <text evidence="2">Belongs to the syntaxin family.</text>
</comment>
<dbReference type="InterPro" id="IPR000727">
    <property type="entry name" value="T_SNARE_dom"/>
</dbReference>
<keyword evidence="6 9" id="KW-1133">Transmembrane helix</keyword>
<keyword evidence="12" id="KW-1185">Reference proteome</keyword>
<feature type="domain" description="T-SNARE coiled-coil homology" evidence="10">
    <location>
        <begin position="218"/>
        <end position="280"/>
    </location>
</feature>
<keyword evidence="8" id="KW-0175">Coiled coil</keyword>
<evidence type="ECO:0000256" key="1">
    <source>
        <dbReference type="ARBA" id="ARBA00004211"/>
    </source>
</evidence>
<sequence length="309" mass="34852">MLKRYSTVSDISETDASSSRRDFDSVSVASNRRRYKGHKRLSSDLSEPLTTAGTSVVDESLGSEAGDPYFVFRNDLQRKLELVDESLAEFLRIVHETDTAVNIHEFKDAKKQLKRQIKNAESTLKDVSITVQAVENDRNKFSHIDDSQLFDRKALVDTSRGRIQHAKDELNSESVKNKQLYDERNKAVRRSGDGLLGATNDEERQNTSFIMDNQAQTSLLMQEQDETLDELGEVVARVGEMAGAISEEIGHQNKMLDELDEDMTNVEEELGMVMGNLAKLLKTKNKGQLRTIVCLSLTVVVLFVLVLYF</sequence>
<evidence type="ECO:0000256" key="2">
    <source>
        <dbReference type="ARBA" id="ARBA00009063"/>
    </source>
</evidence>
<dbReference type="SMART" id="SM00397">
    <property type="entry name" value="t_SNARE"/>
    <property type="match status" value="1"/>
</dbReference>
<evidence type="ECO:0000256" key="6">
    <source>
        <dbReference type="ARBA" id="ARBA00022989"/>
    </source>
</evidence>
<organism evidence="11 12">
    <name type="scientific">Nitzschia inconspicua</name>
    <dbReference type="NCBI Taxonomy" id="303405"/>
    <lineage>
        <taxon>Eukaryota</taxon>
        <taxon>Sar</taxon>
        <taxon>Stramenopiles</taxon>
        <taxon>Ochrophyta</taxon>
        <taxon>Bacillariophyta</taxon>
        <taxon>Bacillariophyceae</taxon>
        <taxon>Bacillariophycidae</taxon>
        <taxon>Bacillariales</taxon>
        <taxon>Bacillariaceae</taxon>
        <taxon>Nitzschia</taxon>
    </lineage>
</organism>
<evidence type="ECO:0000259" key="10">
    <source>
        <dbReference type="PROSITE" id="PS50192"/>
    </source>
</evidence>
<dbReference type="InterPro" id="IPR015260">
    <property type="entry name" value="Syntaxin-6/10/61_N"/>
</dbReference>
<dbReference type="GO" id="GO:0015031">
    <property type="term" value="P:protein transport"/>
    <property type="evidence" value="ECO:0007669"/>
    <property type="project" value="UniProtKB-KW"/>
</dbReference>
<evidence type="ECO:0000256" key="3">
    <source>
        <dbReference type="ARBA" id="ARBA00022448"/>
    </source>
</evidence>
<dbReference type="OrthoDB" id="546861at2759"/>
<evidence type="ECO:0000256" key="7">
    <source>
        <dbReference type="ARBA" id="ARBA00023136"/>
    </source>
</evidence>
<feature type="transmembrane region" description="Helical" evidence="9">
    <location>
        <begin position="289"/>
        <end position="308"/>
    </location>
</feature>
<dbReference type="CDD" id="cd15841">
    <property type="entry name" value="SNARE_Qc"/>
    <property type="match status" value="1"/>
</dbReference>
<evidence type="ECO:0000256" key="8">
    <source>
        <dbReference type="SAM" id="Coils"/>
    </source>
</evidence>
<evidence type="ECO:0000313" key="11">
    <source>
        <dbReference type="EMBL" id="KAG7364939.1"/>
    </source>
</evidence>
<evidence type="ECO:0000313" key="12">
    <source>
        <dbReference type="Proteomes" id="UP000693970"/>
    </source>
</evidence>
<dbReference type="AlphaFoldDB" id="A0A9K3LM18"/>
<dbReference type="GO" id="GO:0016020">
    <property type="term" value="C:membrane"/>
    <property type="evidence" value="ECO:0007669"/>
    <property type="project" value="UniProtKB-SubCell"/>
</dbReference>
<protein>
    <submittedName>
        <fullName evidence="11">Syntaxin</fullName>
    </submittedName>
</protein>
<keyword evidence="7 9" id="KW-0472">Membrane</keyword>
<comment type="subcellular location">
    <subcellularLocation>
        <location evidence="1">Membrane</location>
        <topology evidence="1">Single-pass type IV membrane protein</topology>
    </subcellularLocation>
</comment>
<dbReference type="PANTHER" id="PTHR12791">
    <property type="entry name" value="GOLGI SNARE BET1-RELATED"/>
    <property type="match status" value="1"/>
</dbReference>